<feature type="compositionally biased region" description="Acidic residues" evidence="1">
    <location>
        <begin position="268"/>
        <end position="278"/>
    </location>
</feature>
<comment type="caution">
    <text evidence="3">The sequence shown here is derived from an EMBL/GenBank/DDBJ whole genome shotgun (WGS) entry which is preliminary data.</text>
</comment>
<name>A0AAE1MP66_9FABA</name>
<protein>
    <recommendedName>
        <fullName evidence="5">Protein E6</fullName>
    </recommendedName>
</protein>
<dbReference type="AlphaFoldDB" id="A0AAE1MP66"/>
<evidence type="ECO:0008006" key="5">
    <source>
        <dbReference type="Google" id="ProtNLM"/>
    </source>
</evidence>
<feature type="region of interest" description="Disordered" evidence="1">
    <location>
        <begin position="228"/>
        <end position="278"/>
    </location>
</feature>
<reference evidence="3" key="1">
    <citation type="submission" date="2023-10" db="EMBL/GenBank/DDBJ databases">
        <title>Chromosome-level genome of the transformable northern wattle, Acacia crassicarpa.</title>
        <authorList>
            <person name="Massaro I."/>
            <person name="Sinha N.R."/>
            <person name="Poethig S."/>
            <person name="Leichty A.R."/>
        </authorList>
    </citation>
    <scope>NUCLEOTIDE SEQUENCE</scope>
    <source>
        <strain evidence="3">Acra3RX</strain>
        <tissue evidence="3">Leaf</tissue>
    </source>
</reference>
<accession>A0AAE1MP66</accession>
<dbReference type="PANTHER" id="PTHR35274:SF2">
    <property type="entry name" value="E6-LIKE PROTEIN"/>
    <property type="match status" value="1"/>
</dbReference>
<sequence length="278" mass="32315">MAVSSFSNCISLLLLTTLFMSLQIHARDSQFFSKVTHVTIPATTNNNNNVVKETELSKREEPVNKPEQEPSFMPETESSYGLYGHESGQFAPTTTTTYKPYKTEPEQHTDKYPTSNNNNYHYNNNYKTDAYGRNQNEFNSMANQNSNHKYDYNNAANDRYFDNNKNANNDRYFYDNYATKNSYVTNNNAANNRYKVDRQGMSDTRFMEGGKYFYDINSEKYDSALYGDSSKGVNTRGWENNRGYFGNNNNAKSYENNNSFEGYQNQQEFEEEPEEFEP</sequence>
<dbReference type="InterPro" id="IPR040290">
    <property type="entry name" value="Prot_E6-like"/>
</dbReference>
<feature type="signal peptide" evidence="2">
    <location>
        <begin position="1"/>
        <end position="26"/>
    </location>
</feature>
<feature type="compositionally biased region" description="Basic and acidic residues" evidence="1">
    <location>
        <begin position="54"/>
        <end position="68"/>
    </location>
</feature>
<evidence type="ECO:0000256" key="2">
    <source>
        <dbReference type="SAM" id="SignalP"/>
    </source>
</evidence>
<evidence type="ECO:0000313" key="4">
    <source>
        <dbReference type="Proteomes" id="UP001293593"/>
    </source>
</evidence>
<dbReference type="PANTHER" id="PTHR35274">
    <property type="entry name" value="E6-LIKE PROTEIN"/>
    <property type="match status" value="1"/>
</dbReference>
<gene>
    <name evidence="3" type="ORF">QN277_020284</name>
</gene>
<feature type="region of interest" description="Disordered" evidence="1">
    <location>
        <begin position="54"/>
        <end position="119"/>
    </location>
</feature>
<dbReference type="EMBL" id="JAWXYG010000005">
    <property type="protein sequence ID" value="KAK4271615.1"/>
    <property type="molecule type" value="Genomic_DNA"/>
</dbReference>
<proteinExistence type="predicted"/>
<evidence type="ECO:0000313" key="3">
    <source>
        <dbReference type="EMBL" id="KAK4271615.1"/>
    </source>
</evidence>
<feature type="compositionally biased region" description="Low complexity" evidence="1">
    <location>
        <begin position="240"/>
        <end position="258"/>
    </location>
</feature>
<feature type="compositionally biased region" description="Basic and acidic residues" evidence="1">
    <location>
        <begin position="101"/>
        <end position="111"/>
    </location>
</feature>
<evidence type="ECO:0000256" key="1">
    <source>
        <dbReference type="SAM" id="MobiDB-lite"/>
    </source>
</evidence>
<keyword evidence="2" id="KW-0732">Signal</keyword>
<keyword evidence="4" id="KW-1185">Reference proteome</keyword>
<organism evidence="3 4">
    <name type="scientific">Acacia crassicarpa</name>
    <name type="common">northern wattle</name>
    <dbReference type="NCBI Taxonomy" id="499986"/>
    <lineage>
        <taxon>Eukaryota</taxon>
        <taxon>Viridiplantae</taxon>
        <taxon>Streptophyta</taxon>
        <taxon>Embryophyta</taxon>
        <taxon>Tracheophyta</taxon>
        <taxon>Spermatophyta</taxon>
        <taxon>Magnoliopsida</taxon>
        <taxon>eudicotyledons</taxon>
        <taxon>Gunneridae</taxon>
        <taxon>Pentapetalae</taxon>
        <taxon>rosids</taxon>
        <taxon>fabids</taxon>
        <taxon>Fabales</taxon>
        <taxon>Fabaceae</taxon>
        <taxon>Caesalpinioideae</taxon>
        <taxon>mimosoid clade</taxon>
        <taxon>Acacieae</taxon>
        <taxon>Acacia</taxon>
    </lineage>
</organism>
<dbReference type="Proteomes" id="UP001293593">
    <property type="component" value="Unassembled WGS sequence"/>
</dbReference>
<feature type="chain" id="PRO_5042058692" description="Protein E6" evidence="2">
    <location>
        <begin position="27"/>
        <end position="278"/>
    </location>
</feature>